<evidence type="ECO:0000313" key="2">
    <source>
        <dbReference type="EMBL" id="KAK7047071.1"/>
    </source>
</evidence>
<dbReference type="Proteomes" id="UP001383192">
    <property type="component" value="Unassembled WGS sequence"/>
</dbReference>
<evidence type="ECO:0000256" key="1">
    <source>
        <dbReference type="SAM" id="MobiDB-lite"/>
    </source>
</evidence>
<proteinExistence type="predicted"/>
<dbReference type="EMBL" id="JAYKXP010000021">
    <property type="protein sequence ID" value="KAK7047071.1"/>
    <property type="molecule type" value="Genomic_DNA"/>
</dbReference>
<dbReference type="AlphaFoldDB" id="A0AAW0D4L4"/>
<keyword evidence="3" id="KW-1185">Reference proteome</keyword>
<accession>A0AAW0D4L4</accession>
<sequence length="54" mass="6163">MRILDKHLQYKSNHLKYKPSAYPKIQKKPPPPPPTSDPAPALPHYICVNDEADL</sequence>
<name>A0AAW0D4L4_9AGAR</name>
<feature type="region of interest" description="Disordered" evidence="1">
    <location>
        <begin position="15"/>
        <end position="43"/>
    </location>
</feature>
<evidence type="ECO:0000313" key="3">
    <source>
        <dbReference type="Proteomes" id="UP001383192"/>
    </source>
</evidence>
<gene>
    <name evidence="2" type="ORF">VNI00_006731</name>
</gene>
<protein>
    <submittedName>
        <fullName evidence="2">Uncharacterized protein</fullName>
    </submittedName>
</protein>
<feature type="compositionally biased region" description="Pro residues" evidence="1">
    <location>
        <begin position="28"/>
        <end position="41"/>
    </location>
</feature>
<reference evidence="2 3" key="1">
    <citation type="submission" date="2024-01" db="EMBL/GenBank/DDBJ databases">
        <title>A draft genome for a cacao thread blight-causing isolate of Paramarasmius palmivorus.</title>
        <authorList>
            <person name="Baruah I.K."/>
            <person name="Bukari Y."/>
            <person name="Amoako-Attah I."/>
            <person name="Meinhardt L.W."/>
            <person name="Bailey B.A."/>
            <person name="Cohen S.P."/>
        </authorList>
    </citation>
    <scope>NUCLEOTIDE SEQUENCE [LARGE SCALE GENOMIC DNA]</scope>
    <source>
        <strain evidence="2 3">GH-12</strain>
    </source>
</reference>
<comment type="caution">
    <text evidence="2">The sequence shown here is derived from an EMBL/GenBank/DDBJ whole genome shotgun (WGS) entry which is preliminary data.</text>
</comment>
<organism evidence="2 3">
    <name type="scientific">Paramarasmius palmivorus</name>
    <dbReference type="NCBI Taxonomy" id="297713"/>
    <lineage>
        <taxon>Eukaryota</taxon>
        <taxon>Fungi</taxon>
        <taxon>Dikarya</taxon>
        <taxon>Basidiomycota</taxon>
        <taxon>Agaricomycotina</taxon>
        <taxon>Agaricomycetes</taxon>
        <taxon>Agaricomycetidae</taxon>
        <taxon>Agaricales</taxon>
        <taxon>Marasmiineae</taxon>
        <taxon>Marasmiaceae</taxon>
        <taxon>Paramarasmius</taxon>
    </lineage>
</organism>